<feature type="region of interest" description="Disordered" evidence="1">
    <location>
        <begin position="71"/>
        <end position="106"/>
    </location>
</feature>
<dbReference type="SUPFAM" id="SSF56112">
    <property type="entry name" value="Protein kinase-like (PK-like)"/>
    <property type="match status" value="1"/>
</dbReference>
<dbReference type="Proteomes" id="UP000694888">
    <property type="component" value="Unplaced"/>
</dbReference>
<reference evidence="3" key="1">
    <citation type="submission" date="2025-08" db="UniProtKB">
        <authorList>
            <consortium name="RefSeq"/>
        </authorList>
    </citation>
    <scope>IDENTIFICATION</scope>
</reference>
<organism evidence="2 3">
    <name type="scientific">Aplysia californica</name>
    <name type="common">California sea hare</name>
    <dbReference type="NCBI Taxonomy" id="6500"/>
    <lineage>
        <taxon>Eukaryota</taxon>
        <taxon>Metazoa</taxon>
        <taxon>Spiralia</taxon>
        <taxon>Lophotrochozoa</taxon>
        <taxon>Mollusca</taxon>
        <taxon>Gastropoda</taxon>
        <taxon>Heterobranchia</taxon>
        <taxon>Euthyneura</taxon>
        <taxon>Tectipleura</taxon>
        <taxon>Aplysiida</taxon>
        <taxon>Aplysioidea</taxon>
        <taxon>Aplysiidae</taxon>
        <taxon>Aplysia</taxon>
    </lineage>
</organism>
<keyword evidence="2" id="KW-1185">Reference proteome</keyword>
<gene>
    <name evidence="3" type="primary">LOC106013866</name>
</gene>
<evidence type="ECO:0000313" key="3">
    <source>
        <dbReference type="RefSeq" id="XP_012946097.1"/>
    </source>
</evidence>
<dbReference type="RefSeq" id="XP_012946097.1">
    <property type="nucleotide sequence ID" value="XM_013090643.1"/>
</dbReference>
<sequence length="106" mass="12138">MDSYSLGVVFFACITTFEPAAGADYLQKKEKDSSISFEHDVLLNMLLWEDPKIRQSPRDIVFMDQHLDKHDPRSAVNHHMPTVPVGVDDNDEDEDVDVFSVDDRRS</sequence>
<proteinExistence type="predicted"/>
<dbReference type="GeneID" id="106013866"/>
<evidence type="ECO:0000256" key="1">
    <source>
        <dbReference type="SAM" id="MobiDB-lite"/>
    </source>
</evidence>
<feature type="compositionally biased region" description="Acidic residues" evidence="1">
    <location>
        <begin position="88"/>
        <end position="97"/>
    </location>
</feature>
<accession>A0ABM1AEE6</accession>
<protein>
    <submittedName>
        <fullName evidence="3">Uncharacterized protein LOC106013866</fullName>
    </submittedName>
</protein>
<dbReference type="InterPro" id="IPR011009">
    <property type="entry name" value="Kinase-like_dom_sf"/>
</dbReference>
<evidence type="ECO:0000313" key="2">
    <source>
        <dbReference type="Proteomes" id="UP000694888"/>
    </source>
</evidence>
<name>A0ABM1AEE6_APLCA</name>